<evidence type="ECO:0000256" key="3">
    <source>
        <dbReference type="ARBA" id="ARBA00022737"/>
    </source>
</evidence>
<dbReference type="Gene3D" id="3.80.10.10">
    <property type="entry name" value="Ribonuclease Inhibitor"/>
    <property type="match status" value="4"/>
</dbReference>
<feature type="compositionally biased region" description="Basic and acidic residues" evidence="7">
    <location>
        <begin position="111"/>
        <end position="122"/>
    </location>
</feature>
<dbReference type="Gene3D" id="1.20.5.4130">
    <property type="match status" value="1"/>
</dbReference>
<evidence type="ECO:0000256" key="5">
    <source>
        <dbReference type="ARBA" id="ARBA00022821"/>
    </source>
</evidence>
<gene>
    <name evidence="13" type="primary">LOC100838760</name>
    <name evidence="12" type="ORF">BRADI_5g22146v3</name>
</gene>
<feature type="domain" description="Disease resistance N-terminal" evidence="9">
    <location>
        <begin position="34"/>
        <end position="101"/>
    </location>
</feature>
<dbReference type="OrthoDB" id="689569at2759"/>
<evidence type="ECO:0000259" key="10">
    <source>
        <dbReference type="Pfam" id="PF23559"/>
    </source>
</evidence>
<dbReference type="InterPro" id="IPR056789">
    <property type="entry name" value="LRR_R13L1-DRL21"/>
</dbReference>
<dbReference type="PRINTS" id="PR00364">
    <property type="entry name" value="DISEASERSIST"/>
</dbReference>
<evidence type="ECO:0000259" key="8">
    <source>
        <dbReference type="Pfam" id="PF00931"/>
    </source>
</evidence>
<dbReference type="Pfam" id="PF00931">
    <property type="entry name" value="NB-ARC"/>
    <property type="match status" value="1"/>
</dbReference>
<evidence type="ECO:0000256" key="7">
    <source>
        <dbReference type="SAM" id="MobiDB-lite"/>
    </source>
</evidence>
<dbReference type="InterPro" id="IPR041118">
    <property type="entry name" value="Rx_N"/>
</dbReference>
<dbReference type="Pfam" id="PF18052">
    <property type="entry name" value="Rx_N"/>
    <property type="match status" value="1"/>
</dbReference>
<dbReference type="InterPro" id="IPR058922">
    <property type="entry name" value="WHD_DRP"/>
</dbReference>
<dbReference type="InterPro" id="IPR002182">
    <property type="entry name" value="NB-ARC"/>
</dbReference>
<dbReference type="Pfam" id="PF23559">
    <property type="entry name" value="WHD_DRP"/>
    <property type="match status" value="1"/>
</dbReference>
<dbReference type="InterPro" id="IPR032675">
    <property type="entry name" value="LRR_dom_sf"/>
</dbReference>
<dbReference type="Gene3D" id="1.10.10.10">
    <property type="entry name" value="Winged helix-like DNA-binding domain superfamily/Winged helix DNA-binding domain"/>
    <property type="match status" value="1"/>
</dbReference>
<dbReference type="InterPro" id="IPR036388">
    <property type="entry name" value="WH-like_DNA-bd_sf"/>
</dbReference>
<dbReference type="PANTHER" id="PTHR36766:SF73">
    <property type="entry name" value="NB-ARC DOMAIN-CONTAINING PROTEIN"/>
    <property type="match status" value="1"/>
</dbReference>
<reference evidence="12" key="2">
    <citation type="submission" date="2017-06" db="EMBL/GenBank/DDBJ databases">
        <title>WGS assembly of Brachypodium distachyon.</title>
        <authorList>
            <consortium name="The International Brachypodium Initiative"/>
            <person name="Lucas S."/>
            <person name="Harmon-Smith M."/>
            <person name="Lail K."/>
            <person name="Tice H."/>
            <person name="Grimwood J."/>
            <person name="Bruce D."/>
            <person name="Barry K."/>
            <person name="Shu S."/>
            <person name="Lindquist E."/>
            <person name="Wang M."/>
            <person name="Pitluck S."/>
            <person name="Vogel J.P."/>
            <person name="Garvin D.F."/>
            <person name="Mockler T.C."/>
            <person name="Schmutz J."/>
            <person name="Rokhsar D."/>
            <person name="Bevan M.W."/>
        </authorList>
    </citation>
    <scope>NUCLEOTIDE SEQUENCE</scope>
    <source>
        <strain evidence="12">Bd21</strain>
    </source>
</reference>
<dbReference type="Gramene" id="KQJ84668">
    <property type="protein sequence ID" value="KQJ84668"/>
    <property type="gene ID" value="BRADI_5g22146v3"/>
</dbReference>
<feature type="domain" description="Disease resistance protein winged helix" evidence="10">
    <location>
        <begin position="577"/>
        <end position="645"/>
    </location>
</feature>
<keyword evidence="3" id="KW-0677">Repeat</keyword>
<dbReference type="Gene3D" id="1.10.8.430">
    <property type="entry name" value="Helical domain of apoptotic protease-activating factors"/>
    <property type="match status" value="1"/>
</dbReference>
<evidence type="ECO:0008006" key="15">
    <source>
        <dbReference type="Google" id="ProtNLM"/>
    </source>
</evidence>
<dbReference type="Pfam" id="PF25019">
    <property type="entry name" value="LRR_R13L1-DRL21"/>
    <property type="match status" value="1"/>
</dbReference>
<keyword evidence="6" id="KW-0067">ATP-binding</keyword>
<proteinExistence type="inferred from homology"/>
<evidence type="ECO:0000256" key="2">
    <source>
        <dbReference type="ARBA" id="ARBA00022614"/>
    </source>
</evidence>
<evidence type="ECO:0000256" key="6">
    <source>
        <dbReference type="ARBA" id="ARBA00022840"/>
    </source>
</evidence>
<dbReference type="GO" id="GO:0043531">
    <property type="term" value="F:ADP binding"/>
    <property type="evidence" value="ECO:0007669"/>
    <property type="project" value="InterPro"/>
</dbReference>
<dbReference type="GO" id="GO:0098542">
    <property type="term" value="P:defense response to other organism"/>
    <property type="evidence" value="ECO:0000318"/>
    <property type="project" value="GO_Central"/>
</dbReference>
<name>A0A0Q3EDZ8_BRADI</name>
<dbReference type="ExpressionAtlas" id="A0A0Q3EDZ8">
    <property type="expression patterns" value="baseline and differential"/>
</dbReference>
<dbReference type="EMBL" id="CM000884">
    <property type="protein sequence ID" value="KQJ84668.1"/>
    <property type="molecule type" value="Genomic_DNA"/>
</dbReference>
<dbReference type="Gene3D" id="3.40.50.300">
    <property type="entry name" value="P-loop containing nucleotide triphosphate hydrolases"/>
    <property type="match status" value="1"/>
</dbReference>
<dbReference type="SUPFAM" id="SSF52058">
    <property type="entry name" value="L domain-like"/>
    <property type="match status" value="2"/>
</dbReference>
<keyword evidence="2" id="KW-0433">Leucine-rich repeat</keyword>
<feature type="region of interest" description="Disordered" evidence="7">
    <location>
        <begin position="213"/>
        <end position="240"/>
    </location>
</feature>
<evidence type="ECO:0000313" key="14">
    <source>
        <dbReference type="Proteomes" id="UP000008810"/>
    </source>
</evidence>
<evidence type="ECO:0000259" key="9">
    <source>
        <dbReference type="Pfam" id="PF18052"/>
    </source>
</evidence>
<keyword evidence="4" id="KW-0547">Nucleotide-binding</keyword>
<keyword evidence="5" id="KW-0611">Plant defense</keyword>
<reference evidence="13" key="3">
    <citation type="submission" date="2018-08" db="UniProtKB">
        <authorList>
            <consortium name="EnsemblPlants"/>
        </authorList>
    </citation>
    <scope>IDENTIFICATION</scope>
    <source>
        <strain evidence="13">cv. Bd21</strain>
    </source>
</reference>
<evidence type="ECO:0000256" key="4">
    <source>
        <dbReference type="ARBA" id="ARBA00022741"/>
    </source>
</evidence>
<dbReference type="Proteomes" id="UP000008810">
    <property type="component" value="Chromosome 5"/>
</dbReference>
<sequence>MASPEDTSLEPQIGWLAETILGTLQIEKLDTWIRRAELDDVVQKLKSEVERVEMVVAAVRGRATGNKPLSRSLARLKDLLYDADDAVDELDYYRLQQQVERDPIHNPESTHGAEAERVDETSRGAAAAADIPNSSGGHLRSKHWKDFTVITWESGKAVEAKCNLCGAHPIKCGSGNGTSVLSNHLKSKGCIRKRRGPPNPSSTDDATEIARPIVIGDSSSGKRKRADHESSKFTATNTDTPWDKAELSNRIQKITSQLQDIRGKVSEILKIHGPDFPSSSNNHRIAASDHHLRTTSSLAPRKVYGRVAEKKAIIKMIMQNKSNGVTVLPIVGTAGVGKTTLAQLVYNDPDVESHFDTKLWLRVSHNFDEVRLTREMLDFVPQDRCVGSLHINERHEGISSFAKLQEILKERMEYQLKRFLLILDDVWDNLDDERWNKLLNPLISSQAKGNVILVTTRNFCVAKKKGTLEPIQLCALEDEDFLLLFKSRAFGDENYKGDPSLSLIGRQIAEKLAGNPLAAETAGELLREHLTIDHWTKILKDEHWKSLQLSTGIMCALRLSYDQLPYHIQQCFSYTSIFPRSYRFPGEMLVHIWISQGFVNGNQSSKRLEEIGRHNLTVLVNLGFIQQVEIFLSCQPCYAICGLMHHFGRIVSRTECAIIDGLQCNEMLPTVLHLSIVTDYAYNKDQDGEFSRNELFEKTLNNTVTSVSKLRSLVLLGHYDPCFLQLFQRKFQEAQNLRLLQMSVTSVDFSSFQCSFVKPAHLRYLKLGSVEVRGDFPRVFSKLYQLQVLDVGLYAHPTAPNGIHNLVSLRLLDFKVQTSSGSEITQLQSMNELVQLGVSQLDNVKSSEEAYGAGLRNKGHLENLHLSWKDTLSDNESPADTARKHSEVLEGLKPHKHLKHLQISGYNGTSPTWLNSNMSITSLQTLHLDCCREWEILPSLERFPCLRKLKLNNMRKVTKILVPSLEELVLVDMPELERCSCTSLEGFNSSLRSLRIENCEKLEVFDLFENAGKFKVEHRSWLSGVRELILLDCHLLKVFSHLPPSATFSELQIRGVSTLPSMNGSYEKLHIESDWEDPSTECVGEVLAFHNLRSLKFLSINGYGVNSMSIFFKDLSHLVSLKSLEIARCGIVFSSYVIPEPTCEDVLAANRKLFPSLQSLTVESCRITGKGLSLMLQHSPVLEKLDLFDCIGITLLTVDEEENSLSNLISDRETQDELLHIPFNVSSTLKELSFVDFHCLRFNGSKKGFSGFTSLENLHIWDCPELLSSLVRKDGSDDQANGRWLLPESLGELDIVSYPEESLQRCFPNNLNSLKKLVLWNADLKSLQLHSCTGLEELEFAGCDSLSIVEGLQSLGSLRDLTVLGCPCLPSYLESFSRQCNELLPRLETLVINDPGVLTTSFCKHLTSLHDLKLVWMKVTRLTEEQERALVLLKSLQELTFDGCHHVMHLPAGLHTLPSLKRLKIDSCSSILWQPETGFPDSLEELELLRCSKELDDECMLLATPMSKLKEEVSVPEMLFSVM</sequence>
<evidence type="ECO:0000313" key="13">
    <source>
        <dbReference type="EnsemblPlants" id="KQJ84668"/>
    </source>
</evidence>
<evidence type="ECO:0000256" key="1">
    <source>
        <dbReference type="ARBA" id="ARBA00008894"/>
    </source>
</evidence>
<feature type="domain" description="NB-ARC" evidence="8">
    <location>
        <begin position="310"/>
        <end position="491"/>
    </location>
</feature>
<accession>A0A0Q3EDZ8</accession>
<dbReference type="STRING" id="15368.A0A0Q3EDZ8"/>
<evidence type="ECO:0000313" key="12">
    <source>
        <dbReference type="EMBL" id="KQJ84668.1"/>
    </source>
</evidence>
<dbReference type="SMART" id="SM00614">
    <property type="entry name" value="ZnF_BED"/>
    <property type="match status" value="1"/>
</dbReference>
<dbReference type="GO" id="GO:0005524">
    <property type="term" value="F:ATP binding"/>
    <property type="evidence" value="ECO:0007669"/>
    <property type="project" value="UniProtKB-KW"/>
</dbReference>
<protein>
    <recommendedName>
        <fullName evidence="15">BED-type domain-containing protein</fullName>
    </recommendedName>
</protein>
<dbReference type="PANTHER" id="PTHR36766">
    <property type="entry name" value="PLANT BROAD-SPECTRUM MILDEW RESISTANCE PROTEIN RPW8"/>
    <property type="match status" value="1"/>
</dbReference>
<dbReference type="EnsemblPlants" id="KQJ84668">
    <property type="protein sequence ID" value="KQJ84668"/>
    <property type="gene ID" value="BRADI_5g22146v3"/>
</dbReference>
<dbReference type="SUPFAM" id="SSF52540">
    <property type="entry name" value="P-loop containing nucleoside triphosphate hydrolases"/>
    <property type="match status" value="1"/>
</dbReference>
<keyword evidence="14" id="KW-1185">Reference proteome</keyword>
<feature type="region of interest" description="Disordered" evidence="7">
    <location>
        <begin position="99"/>
        <end position="138"/>
    </location>
</feature>
<organism evidence="12">
    <name type="scientific">Brachypodium distachyon</name>
    <name type="common">Purple false brome</name>
    <name type="synonym">Trachynia distachya</name>
    <dbReference type="NCBI Taxonomy" id="15368"/>
    <lineage>
        <taxon>Eukaryota</taxon>
        <taxon>Viridiplantae</taxon>
        <taxon>Streptophyta</taxon>
        <taxon>Embryophyta</taxon>
        <taxon>Tracheophyta</taxon>
        <taxon>Spermatophyta</taxon>
        <taxon>Magnoliopsida</taxon>
        <taxon>Liliopsida</taxon>
        <taxon>Poales</taxon>
        <taxon>Poaceae</taxon>
        <taxon>BOP clade</taxon>
        <taxon>Pooideae</taxon>
        <taxon>Stipodae</taxon>
        <taxon>Brachypodieae</taxon>
        <taxon>Brachypodium</taxon>
    </lineage>
</organism>
<feature type="domain" description="R13L1/DRL21-like LRR repeat region" evidence="11">
    <location>
        <begin position="824"/>
        <end position="954"/>
    </location>
</feature>
<dbReference type="InterPro" id="IPR042197">
    <property type="entry name" value="Apaf_helical"/>
</dbReference>
<evidence type="ECO:0000259" key="11">
    <source>
        <dbReference type="Pfam" id="PF25019"/>
    </source>
</evidence>
<dbReference type="InterPro" id="IPR027417">
    <property type="entry name" value="P-loop_NTPase"/>
</dbReference>
<reference evidence="12 13" key="1">
    <citation type="journal article" date="2010" name="Nature">
        <title>Genome sequencing and analysis of the model grass Brachypodium distachyon.</title>
        <authorList>
            <consortium name="International Brachypodium Initiative"/>
        </authorList>
    </citation>
    <scope>NUCLEOTIDE SEQUENCE [LARGE SCALE GENOMIC DNA]</scope>
    <source>
        <strain evidence="12 13">Bd21</strain>
    </source>
</reference>
<comment type="similarity">
    <text evidence="1">Belongs to the disease resistance NB-LRR family.</text>
</comment>